<evidence type="ECO:0000256" key="11">
    <source>
        <dbReference type="ARBA" id="ARBA00031088"/>
    </source>
</evidence>
<protein>
    <recommendedName>
        <fullName evidence="3">16S rRNA (cytosine(967)-C(5))-methyltransferase</fullName>
        <ecNumber evidence="3">2.1.1.176</ecNumber>
    </recommendedName>
    <alternativeName>
        <fullName evidence="10">16S rRNA m5C967 methyltransferase</fullName>
    </alternativeName>
    <alternativeName>
        <fullName evidence="11">rRNA (cytosine-C(5)-)-methyltransferase RsmB</fullName>
    </alternativeName>
</protein>
<dbReference type="Gene3D" id="3.40.50.150">
    <property type="entry name" value="Vaccinia Virus protein VP39"/>
    <property type="match status" value="1"/>
</dbReference>
<keyword evidence="8 13" id="KW-0949">S-adenosyl-L-methionine</keyword>
<evidence type="ECO:0000259" key="14">
    <source>
        <dbReference type="PROSITE" id="PS51686"/>
    </source>
</evidence>
<dbReference type="Gene3D" id="3.30.70.1170">
    <property type="entry name" value="Sun protein, domain 3"/>
    <property type="match status" value="1"/>
</dbReference>
<dbReference type="GO" id="GO:0008649">
    <property type="term" value="F:rRNA methyltransferase activity"/>
    <property type="evidence" value="ECO:0007669"/>
    <property type="project" value="InterPro"/>
</dbReference>
<comment type="function">
    <text evidence="1">Specifically methylates the cytosine at position 967 (m5C967) of 16S rRNA.</text>
</comment>
<organism evidence="15">
    <name type="scientific">Desulfobacca acetoxidans</name>
    <dbReference type="NCBI Taxonomy" id="60893"/>
    <lineage>
        <taxon>Bacteria</taxon>
        <taxon>Pseudomonadati</taxon>
        <taxon>Thermodesulfobacteriota</taxon>
        <taxon>Desulfobaccia</taxon>
        <taxon>Desulfobaccales</taxon>
        <taxon>Desulfobaccaceae</taxon>
        <taxon>Desulfobacca</taxon>
    </lineage>
</organism>
<dbReference type="PRINTS" id="PR02008">
    <property type="entry name" value="RCMTFAMILY"/>
</dbReference>
<dbReference type="EMBL" id="DTKJ01000040">
    <property type="protein sequence ID" value="HGZ11657.1"/>
    <property type="molecule type" value="Genomic_DNA"/>
</dbReference>
<dbReference type="SUPFAM" id="SSF48013">
    <property type="entry name" value="NusB-like"/>
    <property type="match status" value="1"/>
</dbReference>
<dbReference type="NCBIfam" id="TIGR00563">
    <property type="entry name" value="rsmB"/>
    <property type="match status" value="1"/>
</dbReference>
<keyword evidence="6 13" id="KW-0489">Methyltransferase</keyword>
<keyword evidence="4" id="KW-0963">Cytoplasm</keyword>
<evidence type="ECO:0000256" key="5">
    <source>
        <dbReference type="ARBA" id="ARBA00022552"/>
    </source>
</evidence>
<keyword evidence="7 13" id="KW-0808">Transferase</keyword>
<evidence type="ECO:0000256" key="4">
    <source>
        <dbReference type="ARBA" id="ARBA00022490"/>
    </source>
</evidence>
<dbReference type="NCBIfam" id="NF011494">
    <property type="entry name" value="PRK14902.1"/>
    <property type="match status" value="1"/>
</dbReference>
<comment type="caution">
    <text evidence="13">Lacks conserved residue(s) required for the propagation of feature annotation.</text>
</comment>
<gene>
    <name evidence="15" type="primary">rsmB</name>
    <name evidence="15" type="ORF">ENW48_05520</name>
</gene>
<dbReference type="Gene3D" id="1.10.940.10">
    <property type="entry name" value="NusB-like"/>
    <property type="match status" value="1"/>
</dbReference>
<comment type="similarity">
    <text evidence="13">Belongs to the class I-like SAM-binding methyltransferase superfamily. RsmB/NOP family.</text>
</comment>
<feature type="domain" description="SAM-dependent MTase RsmB/NOP-type" evidence="14">
    <location>
        <begin position="181"/>
        <end position="458"/>
    </location>
</feature>
<keyword evidence="9 13" id="KW-0694">RNA-binding</keyword>
<keyword evidence="5" id="KW-0698">rRNA processing</keyword>
<evidence type="ECO:0000256" key="3">
    <source>
        <dbReference type="ARBA" id="ARBA00012140"/>
    </source>
</evidence>
<dbReference type="InterPro" id="IPR004573">
    <property type="entry name" value="rRNA_ssu_MeTfrase_B"/>
</dbReference>
<dbReference type="SUPFAM" id="SSF53335">
    <property type="entry name" value="S-adenosyl-L-methionine-dependent methyltransferases"/>
    <property type="match status" value="1"/>
</dbReference>
<dbReference type="InterPro" id="IPR023267">
    <property type="entry name" value="RCMT"/>
</dbReference>
<feature type="binding site" evidence="13">
    <location>
        <position position="341"/>
    </location>
    <ligand>
        <name>S-adenosyl-L-methionine</name>
        <dbReference type="ChEBI" id="CHEBI:59789"/>
    </ligand>
</feature>
<name>A0A7C5ELY8_9BACT</name>
<evidence type="ECO:0000256" key="6">
    <source>
        <dbReference type="ARBA" id="ARBA00022603"/>
    </source>
</evidence>
<dbReference type="InterPro" id="IPR001678">
    <property type="entry name" value="MeTrfase_RsmB-F_NOP2_dom"/>
</dbReference>
<comment type="subcellular location">
    <subcellularLocation>
        <location evidence="2">Cytoplasm</location>
    </subcellularLocation>
</comment>
<dbReference type="Pfam" id="PF01029">
    <property type="entry name" value="NusB"/>
    <property type="match status" value="1"/>
</dbReference>
<comment type="caution">
    <text evidence="15">The sequence shown here is derived from an EMBL/GenBank/DDBJ whole genome shotgun (WGS) entry which is preliminary data.</text>
</comment>
<accession>A0A7C5ELY8</accession>
<dbReference type="GO" id="GO:0003723">
    <property type="term" value="F:RNA binding"/>
    <property type="evidence" value="ECO:0007669"/>
    <property type="project" value="UniProtKB-UniRule"/>
</dbReference>
<dbReference type="InterPro" id="IPR049560">
    <property type="entry name" value="MeTrfase_RsmB-F_NOP2_cat"/>
</dbReference>
<comment type="catalytic activity">
    <reaction evidence="12">
        <text>cytidine(967) in 16S rRNA + S-adenosyl-L-methionine = 5-methylcytidine(967) in 16S rRNA + S-adenosyl-L-homocysteine + H(+)</text>
        <dbReference type="Rhea" id="RHEA:42748"/>
        <dbReference type="Rhea" id="RHEA-COMP:10219"/>
        <dbReference type="Rhea" id="RHEA-COMP:10220"/>
        <dbReference type="ChEBI" id="CHEBI:15378"/>
        <dbReference type="ChEBI" id="CHEBI:57856"/>
        <dbReference type="ChEBI" id="CHEBI:59789"/>
        <dbReference type="ChEBI" id="CHEBI:74483"/>
        <dbReference type="ChEBI" id="CHEBI:82748"/>
        <dbReference type="EC" id="2.1.1.176"/>
    </reaction>
</comment>
<dbReference type="InterPro" id="IPR029063">
    <property type="entry name" value="SAM-dependent_MTases_sf"/>
</dbReference>
<evidence type="ECO:0000256" key="2">
    <source>
        <dbReference type="ARBA" id="ARBA00004496"/>
    </source>
</evidence>
<evidence type="ECO:0000256" key="8">
    <source>
        <dbReference type="ARBA" id="ARBA00022691"/>
    </source>
</evidence>
<dbReference type="Pfam" id="PF01189">
    <property type="entry name" value="Methyltr_RsmB-F"/>
    <property type="match status" value="1"/>
</dbReference>
<evidence type="ECO:0000313" key="15">
    <source>
        <dbReference type="EMBL" id="HGZ11657.1"/>
    </source>
</evidence>
<sequence>MIDPSKPRIQVSARYLALHVLVSSQSHGGYVEDRLAAVLRRHPNLPRQERALLLELVQGVKRWELRLDFILSRLTHRPWARVQPVVQQILRLGAYQILFLNRIPAYAAVDETVSLARSRRLSDRQVGFINAVLRRLAGGEMPPLPEADQDPVTALSVASAHPPWLVSRWLERYGFEVAKLRLEANNQVPPLTVRVNSLKTSIGELQVRLAREGVISSFCRYSPGGLQLVEVDQSPASLPSYREGLWLFQDEAAQLVPLLLGVRSGQRVLEIGAGRGGKTSHLGELLDNRGLVVAVDYHRRRLYELGRNIRRWGLTCVQAIRADASLPLPLRPGSLDAALLDVPCSSLGTIRRHPEIKTRLREKDLATFPPRQRALLERTAPLLKSGGRLLYVTCTTEPEENEDLVGGFLADHPEYQLIFEPEQLPPSARELLEPPGYFRTFPDGLQMDGFFAALLCRR</sequence>
<feature type="active site" description="Nucleophile" evidence="13">
    <location>
        <position position="394"/>
    </location>
</feature>
<evidence type="ECO:0000256" key="9">
    <source>
        <dbReference type="ARBA" id="ARBA00022884"/>
    </source>
</evidence>
<dbReference type="InterPro" id="IPR035926">
    <property type="entry name" value="NusB-like_sf"/>
</dbReference>
<reference evidence="15" key="1">
    <citation type="journal article" date="2020" name="mSystems">
        <title>Genome- and Community-Level Interaction Insights into Carbon Utilization and Element Cycling Functions of Hydrothermarchaeota in Hydrothermal Sediment.</title>
        <authorList>
            <person name="Zhou Z."/>
            <person name="Liu Y."/>
            <person name="Xu W."/>
            <person name="Pan J."/>
            <person name="Luo Z.H."/>
            <person name="Li M."/>
        </authorList>
    </citation>
    <scope>NUCLEOTIDE SEQUENCE [LARGE SCALE GENOMIC DNA]</scope>
    <source>
        <strain evidence="15">SpSt-853</strain>
    </source>
</reference>
<evidence type="ECO:0000256" key="7">
    <source>
        <dbReference type="ARBA" id="ARBA00022679"/>
    </source>
</evidence>
<dbReference type="PANTHER" id="PTHR22807:SF53">
    <property type="entry name" value="RIBOSOMAL RNA SMALL SUBUNIT METHYLTRANSFERASE B-RELATED"/>
    <property type="match status" value="1"/>
</dbReference>
<dbReference type="PROSITE" id="PS51686">
    <property type="entry name" value="SAM_MT_RSMB_NOP"/>
    <property type="match status" value="1"/>
</dbReference>
<dbReference type="GO" id="GO:0006355">
    <property type="term" value="P:regulation of DNA-templated transcription"/>
    <property type="evidence" value="ECO:0007669"/>
    <property type="project" value="InterPro"/>
</dbReference>
<dbReference type="GO" id="GO:0005737">
    <property type="term" value="C:cytoplasm"/>
    <property type="evidence" value="ECO:0007669"/>
    <property type="project" value="UniProtKB-SubCell"/>
</dbReference>
<dbReference type="PANTHER" id="PTHR22807">
    <property type="entry name" value="NOP2 YEAST -RELATED NOL1/NOP2/FMU SUN DOMAIN-CONTAINING"/>
    <property type="match status" value="1"/>
</dbReference>
<dbReference type="CDD" id="cd02440">
    <property type="entry name" value="AdoMet_MTases"/>
    <property type="match status" value="1"/>
</dbReference>
<evidence type="ECO:0000256" key="1">
    <source>
        <dbReference type="ARBA" id="ARBA00002724"/>
    </source>
</evidence>
<dbReference type="AlphaFoldDB" id="A0A7C5ELY8"/>
<dbReference type="InterPro" id="IPR006027">
    <property type="entry name" value="NusB_RsmB_TIM44"/>
</dbReference>
<evidence type="ECO:0000256" key="10">
    <source>
        <dbReference type="ARBA" id="ARBA00030399"/>
    </source>
</evidence>
<feature type="binding site" evidence="13">
    <location>
        <position position="323"/>
    </location>
    <ligand>
        <name>S-adenosyl-L-methionine</name>
        <dbReference type="ChEBI" id="CHEBI:59789"/>
    </ligand>
</feature>
<evidence type="ECO:0000256" key="12">
    <source>
        <dbReference type="ARBA" id="ARBA00047283"/>
    </source>
</evidence>
<proteinExistence type="inferred from homology"/>
<evidence type="ECO:0000256" key="13">
    <source>
        <dbReference type="PROSITE-ProRule" id="PRU01023"/>
    </source>
</evidence>
<dbReference type="Pfam" id="PF22458">
    <property type="entry name" value="RsmF-B_ferredox"/>
    <property type="match status" value="1"/>
</dbReference>
<dbReference type="InterPro" id="IPR054728">
    <property type="entry name" value="RsmB-like_ferredoxin"/>
</dbReference>
<feature type="binding site" evidence="13">
    <location>
        <position position="296"/>
    </location>
    <ligand>
        <name>S-adenosyl-L-methionine</name>
        <dbReference type="ChEBI" id="CHEBI:59789"/>
    </ligand>
</feature>
<dbReference type="EC" id="2.1.1.176" evidence="3"/>